<organism evidence="10 11">
    <name type="scientific">Gigaspora margarita</name>
    <dbReference type="NCBI Taxonomy" id="4874"/>
    <lineage>
        <taxon>Eukaryota</taxon>
        <taxon>Fungi</taxon>
        <taxon>Fungi incertae sedis</taxon>
        <taxon>Mucoromycota</taxon>
        <taxon>Glomeromycotina</taxon>
        <taxon>Glomeromycetes</taxon>
        <taxon>Diversisporales</taxon>
        <taxon>Gigasporaceae</taxon>
        <taxon>Gigaspora</taxon>
    </lineage>
</organism>
<accession>A0A8H3WWC7</accession>
<sequence>MQESSKESTPNELMNARLERLKKLRTRMDESERANRLELYEEHTRKKINPKEKIRQERKRVEAEKLLARQEAEENDEDYERKKFWDYSAESVEKWEKKQEKKLKRSDVAFTDYNQVARKKYKRMINDFTPDLNAYNEKKAKAMALASVVTTADGEVISIDSESRFYRDANSLQYASVDDVPSREAVDRMVEDLNKQMAKREKFSRQKPINEDDDITYINERNRRFNEKIGRFYDKYTREIKENFERGTAL</sequence>
<evidence type="ECO:0000256" key="6">
    <source>
        <dbReference type="ARBA" id="ARBA00023187"/>
    </source>
</evidence>
<evidence type="ECO:0000256" key="3">
    <source>
        <dbReference type="ARBA" id="ARBA00014745"/>
    </source>
</evidence>
<evidence type="ECO:0000256" key="2">
    <source>
        <dbReference type="ARBA" id="ARBA00010028"/>
    </source>
</evidence>
<comment type="similarity">
    <text evidence="2 8">Belongs to the SYF2 family.</text>
</comment>
<evidence type="ECO:0000256" key="5">
    <source>
        <dbReference type="ARBA" id="ARBA00022728"/>
    </source>
</evidence>
<dbReference type="GO" id="GO:0071014">
    <property type="term" value="C:post-mRNA release spliceosomal complex"/>
    <property type="evidence" value="ECO:0007669"/>
    <property type="project" value="TreeGrafter"/>
</dbReference>
<keyword evidence="4 8" id="KW-0507">mRNA processing</keyword>
<keyword evidence="7 8" id="KW-0539">Nucleus</keyword>
<protein>
    <recommendedName>
        <fullName evidence="3 8">Pre-mRNA-splicing factor SYF2</fullName>
    </recommendedName>
</protein>
<dbReference type="GO" id="GO:0071013">
    <property type="term" value="C:catalytic step 2 spliceosome"/>
    <property type="evidence" value="ECO:0007669"/>
    <property type="project" value="TreeGrafter"/>
</dbReference>
<feature type="coiled-coil region" evidence="9">
    <location>
        <begin position="14"/>
        <end position="73"/>
    </location>
</feature>
<dbReference type="PANTHER" id="PTHR13264">
    <property type="entry name" value="GCIP-INTERACTING PROTEIN P29"/>
    <property type="match status" value="1"/>
</dbReference>
<reference evidence="10 11" key="1">
    <citation type="journal article" date="2019" name="Environ. Microbiol.">
        <title>At the nexus of three kingdoms: the genome of the mycorrhizal fungus Gigaspora margarita provides insights into plant, endobacterial and fungal interactions.</title>
        <authorList>
            <person name="Venice F."/>
            <person name="Ghignone S."/>
            <person name="Salvioli di Fossalunga A."/>
            <person name="Amselem J."/>
            <person name="Novero M."/>
            <person name="Xianan X."/>
            <person name="Sedzielewska Toro K."/>
            <person name="Morin E."/>
            <person name="Lipzen A."/>
            <person name="Grigoriev I.V."/>
            <person name="Henrissat B."/>
            <person name="Martin F.M."/>
            <person name="Bonfante P."/>
        </authorList>
    </citation>
    <scope>NUCLEOTIDE SEQUENCE [LARGE SCALE GENOMIC DNA]</scope>
    <source>
        <strain evidence="10 11">BEG34</strain>
    </source>
</reference>
<name>A0A8H3WWC7_GIGMA</name>
<evidence type="ECO:0000256" key="4">
    <source>
        <dbReference type="ARBA" id="ARBA00022664"/>
    </source>
</evidence>
<keyword evidence="11" id="KW-1185">Reference proteome</keyword>
<dbReference type="EMBL" id="WTPW01002795">
    <property type="protein sequence ID" value="KAF0365679.1"/>
    <property type="molecule type" value="Genomic_DNA"/>
</dbReference>
<dbReference type="GO" id="GO:0000398">
    <property type="term" value="P:mRNA splicing, via spliceosome"/>
    <property type="evidence" value="ECO:0007669"/>
    <property type="project" value="UniProtKB-UniRule"/>
</dbReference>
<dbReference type="Pfam" id="PF08231">
    <property type="entry name" value="SYF2"/>
    <property type="match status" value="1"/>
</dbReference>
<keyword evidence="9" id="KW-0175">Coiled coil</keyword>
<keyword evidence="6 8" id="KW-0508">mRNA splicing</keyword>
<keyword evidence="5 8" id="KW-0747">Spliceosome</keyword>
<proteinExistence type="inferred from homology"/>
<comment type="subunit">
    <text evidence="8">May be part of a spliceosome complex.</text>
</comment>
<comment type="subcellular location">
    <subcellularLocation>
        <location evidence="1 8">Nucleus</location>
    </subcellularLocation>
</comment>
<dbReference type="OrthoDB" id="199717at2759"/>
<dbReference type="GO" id="GO:0000974">
    <property type="term" value="C:Prp19 complex"/>
    <property type="evidence" value="ECO:0007669"/>
    <property type="project" value="TreeGrafter"/>
</dbReference>
<gene>
    <name evidence="10" type="ORF">F8M41_013719</name>
</gene>
<evidence type="ECO:0000256" key="8">
    <source>
        <dbReference type="RuleBase" id="RU367148"/>
    </source>
</evidence>
<evidence type="ECO:0000256" key="9">
    <source>
        <dbReference type="SAM" id="Coils"/>
    </source>
</evidence>
<dbReference type="AlphaFoldDB" id="A0A8H3WWC7"/>
<comment type="caution">
    <text evidence="10">The sequence shown here is derived from an EMBL/GenBank/DDBJ whole genome shotgun (WGS) entry which is preliminary data.</text>
</comment>
<evidence type="ECO:0000256" key="7">
    <source>
        <dbReference type="ARBA" id="ARBA00023242"/>
    </source>
</evidence>
<dbReference type="InterPro" id="IPR013260">
    <property type="entry name" value="mRNA_splic_SYF2"/>
</dbReference>
<dbReference type="Proteomes" id="UP000439903">
    <property type="component" value="Unassembled WGS sequence"/>
</dbReference>
<evidence type="ECO:0000256" key="1">
    <source>
        <dbReference type="ARBA" id="ARBA00004123"/>
    </source>
</evidence>
<evidence type="ECO:0000313" key="10">
    <source>
        <dbReference type="EMBL" id="KAF0365679.1"/>
    </source>
</evidence>
<evidence type="ECO:0000313" key="11">
    <source>
        <dbReference type="Proteomes" id="UP000439903"/>
    </source>
</evidence>
<dbReference type="PANTHER" id="PTHR13264:SF5">
    <property type="entry name" value="PRE-MRNA-SPLICING FACTOR SYF2"/>
    <property type="match status" value="1"/>
</dbReference>
<comment type="function">
    <text evidence="8">Involved in pre-mRNA splicing.</text>
</comment>